<dbReference type="Proteomes" id="UP001154282">
    <property type="component" value="Unassembled WGS sequence"/>
</dbReference>
<keyword evidence="2" id="KW-1185">Reference proteome</keyword>
<evidence type="ECO:0000313" key="1">
    <source>
        <dbReference type="EMBL" id="CAI0431130.1"/>
    </source>
</evidence>
<evidence type="ECO:0000313" key="2">
    <source>
        <dbReference type="Proteomes" id="UP001154282"/>
    </source>
</evidence>
<proteinExistence type="predicted"/>
<dbReference type="AlphaFoldDB" id="A0AAV0LBZ4"/>
<protein>
    <submittedName>
        <fullName evidence="1">Uncharacterized protein</fullName>
    </submittedName>
</protein>
<reference evidence="1" key="1">
    <citation type="submission" date="2022-08" db="EMBL/GenBank/DDBJ databases">
        <authorList>
            <person name="Gutierrez-Valencia J."/>
        </authorList>
    </citation>
    <scope>NUCLEOTIDE SEQUENCE</scope>
</reference>
<dbReference type="EMBL" id="CAMGYJ010000006">
    <property type="protein sequence ID" value="CAI0431130.1"/>
    <property type="molecule type" value="Genomic_DNA"/>
</dbReference>
<accession>A0AAV0LBZ4</accession>
<name>A0AAV0LBZ4_9ROSI</name>
<sequence>MHTRKEGKLFFKHPFHQFSQPYRRLGKIKASHITALPLQALPQERKLIFSVQRHIDCDQGKRWRWGVNEGRQFFGNVNRDQHQTAST</sequence>
<comment type="caution">
    <text evidence="1">The sequence shown here is derived from an EMBL/GenBank/DDBJ whole genome shotgun (WGS) entry which is preliminary data.</text>
</comment>
<organism evidence="1 2">
    <name type="scientific">Linum tenue</name>
    <dbReference type="NCBI Taxonomy" id="586396"/>
    <lineage>
        <taxon>Eukaryota</taxon>
        <taxon>Viridiplantae</taxon>
        <taxon>Streptophyta</taxon>
        <taxon>Embryophyta</taxon>
        <taxon>Tracheophyta</taxon>
        <taxon>Spermatophyta</taxon>
        <taxon>Magnoliopsida</taxon>
        <taxon>eudicotyledons</taxon>
        <taxon>Gunneridae</taxon>
        <taxon>Pentapetalae</taxon>
        <taxon>rosids</taxon>
        <taxon>fabids</taxon>
        <taxon>Malpighiales</taxon>
        <taxon>Linaceae</taxon>
        <taxon>Linum</taxon>
    </lineage>
</organism>
<gene>
    <name evidence="1" type="ORF">LITE_LOCUS22918</name>
</gene>